<feature type="domain" description="AMP-binding enzyme C-terminal" evidence="3">
    <location>
        <begin position="435"/>
        <end position="511"/>
    </location>
</feature>
<dbReference type="Pfam" id="PF00501">
    <property type="entry name" value="AMP-binding"/>
    <property type="match status" value="1"/>
</dbReference>
<feature type="compositionally biased region" description="Low complexity" evidence="1">
    <location>
        <begin position="158"/>
        <end position="171"/>
    </location>
</feature>
<evidence type="ECO:0000259" key="3">
    <source>
        <dbReference type="Pfam" id="PF13193"/>
    </source>
</evidence>
<dbReference type="AlphaFoldDB" id="A0A3N0CIK2"/>
<dbReference type="Pfam" id="PF13193">
    <property type="entry name" value="AMP-binding_C"/>
    <property type="match status" value="1"/>
</dbReference>
<evidence type="ECO:0008006" key="6">
    <source>
        <dbReference type="Google" id="ProtNLM"/>
    </source>
</evidence>
<comment type="caution">
    <text evidence="4">The sequence shown here is derived from an EMBL/GenBank/DDBJ whole genome shotgun (WGS) entry which is preliminary data.</text>
</comment>
<dbReference type="InterPro" id="IPR025110">
    <property type="entry name" value="AMP-bd_C"/>
</dbReference>
<evidence type="ECO:0000259" key="2">
    <source>
        <dbReference type="Pfam" id="PF00501"/>
    </source>
</evidence>
<evidence type="ECO:0000256" key="1">
    <source>
        <dbReference type="SAM" id="MobiDB-lite"/>
    </source>
</evidence>
<feature type="domain" description="AMP-dependent synthetase/ligase" evidence="2">
    <location>
        <begin position="23"/>
        <end position="384"/>
    </location>
</feature>
<dbReference type="InterPro" id="IPR042099">
    <property type="entry name" value="ANL_N_sf"/>
</dbReference>
<dbReference type="PANTHER" id="PTHR43201">
    <property type="entry name" value="ACYL-COA SYNTHETASE"/>
    <property type="match status" value="1"/>
</dbReference>
<dbReference type="EMBL" id="RJSE01000007">
    <property type="protein sequence ID" value="RNL62773.1"/>
    <property type="molecule type" value="Genomic_DNA"/>
</dbReference>
<proteinExistence type="predicted"/>
<keyword evidence="5" id="KW-1185">Reference proteome</keyword>
<organism evidence="4 5">
    <name type="scientific">Nocardioides marmoriginsengisoli</name>
    <dbReference type="NCBI Taxonomy" id="661483"/>
    <lineage>
        <taxon>Bacteria</taxon>
        <taxon>Bacillati</taxon>
        <taxon>Actinomycetota</taxon>
        <taxon>Actinomycetes</taxon>
        <taxon>Propionibacteriales</taxon>
        <taxon>Nocardioidaceae</taxon>
        <taxon>Nocardioides</taxon>
    </lineage>
</organism>
<accession>A0A3N0CIK2</accession>
<dbReference type="PANTHER" id="PTHR43201:SF32">
    <property type="entry name" value="2-SUCCINYLBENZOATE--COA LIGASE, CHLOROPLASTIC_PEROXISOMAL"/>
    <property type="match status" value="1"/>
</dbReference>
<dbReference type="Gene3D" id="3.30.300.30">
    <property type="match status" value="1"/>
</dbReference>
<dbReference type="GO" id="GO:0031956">
    <property type="term" value="F:medium-chain fatty acid-CoA ligase activity"/>
    <property type="evidence" value="ECO:0007669"/>
    <property type="project" value="TreeGrafter"/>
</dbReference>
<dbReference type="OrthoDB" id="9803968at2"/>
<sequence>MTRRSPALETPVHHVGTWPSLAATTWPDLSFAILDDRELTYAALAAWTEATSDDLVASGVSPGDRVVISALNSYEVVVYQLAALRIGAVCVPIVPIYRSHELRAILADVRPRAVVAQHRVGDRVLTDQLDEILSPEDGTVRIVVGGSTAGWADARQQPAPGAATTSSAPTPGDLDETCLILYTSGTTAAPKGVQLSSRSLLAASRVWIDRMDIDGDDVAFAVAPLAHIAGLIPGALVPLLSGCRAVLMNGWRPDEAIELMDQHRATFSAGAAVFLQDLVDRYENLPDTVHRLGAFVSGGSTTPPSLIRRAEKIGVRAQRAYGMSETAGVVTLTARDDDLDRRAEYDGRINDHVDVRIVDSLNQPVPTGSEGAVQIRGAQVMTGYTDPTRNAEQFHDEWFDTGDLGTVDEDGWFRFTGRTKDIINRGGEKFSARDIEDVILTHPSIARAAAAALPDDRLGEVVGAFVVLADHAEWPGDSAMRDHLLDQGLAKAKLPASWQVIDALPTTASGKVQKHLLVKQAGEAHA</sequence>
<protein>
    <recommendedName>
        <fullName evidence="6">Cyclohexanecarboxylate-CoA ligase</fullName>
    </recommendedName>
</protein>
<dbReference type="InterPro" id="IPR045851">
    <property type="entry name" value="AMP-bd_C_sf"/>
</dbReference>
<dbReference type="InterPro" id="IPR000873">
    <property type="entry name" value="AMP-dep_synth/lig_dom"/>
</dbReference>
<reference evidence="4 5" key="1">
    <citation type="submission" date="2018-11" db="EMBL/GenBank/DDBJ databases">
        <authorList>
            <person name="Li F."/>
        </authorList>
    </citation>
    <scope>NUCLEOTIDE SEQUENCE [LARGE SCALE GENOMIC DNA]</scope>
    <source>
        <strain evidence="4 5">Gsoil 097</strain>
    </source>
</reference>
<dbReference type="Gene3D" id="3.40.50.12780">
    <property type="entry name" value="N-terminal domain of ligase-like"/>
    <property type="match status" value="1"/>
</dbReference>
<evidence type="ECO:0000313" key="5">
    <source>
        <dbReference type="Proteomes" id="UP000267128"/>
    </source>
</evidence>
<evidence type="ECO:0000313" key="4">
    <source>
        <dbReference type="EMBL" id="RNL62773.1"/>
    </source>
</evidence>
<feature type="region of interest" description="Disordered" evidence="1">
    <location>
        <begin position="152"/>
        <end position="171"/>
    </location>
</feature>
<gene>
    <name evidence="4" type="ORF">EFK50_13580</name>
</gene>
<dbReference type="GO" id="GO:0006631">
    <property type="term" value="P:fatty acid metabolic process"/>
    <property type="evidence" value="ECO:0007669"/>
    <property type="project" value="TreeGrafter"/>
</dbReference>
<name>A0A3N0CIK2_9ACTN</name>
<dbReference type="RefSeq" id="WP_123228067.1">
    <property type="nucleotide sequence ID" value="NZ_RJSE01000007.1"/>
</dbReference>
<dbReference type="SUPFAM" id="SSF56801">
    <property type="entry name" value="Acetyl-CoA synthetase-like"/>
    <property type="match status" value="1"/>
</dbReference>
<dbReference type="Proteomes" id="UP000267128">
    <property type="component" value="Unassembled WGS sequence"/>
</dbReference>